<dbReference type="Gene3D" id="3.40.50.11540">
    <property type="entry name" value="NADH-ubiquinone oxidoreductase 51kDa subunit"/>
    <property type="match status" value="1"/>
</dbReference>
<keyword evidence="7" id="KW-0411">Iron-sulfur</keyword>
<dbReference type="SUPFAM" id="SSF142984">
    <property type="entry name" value="Nqo1 middle domain-like"/>
    <property type="match status" value="1"/>
</dbReference>
<evidence type="ECO:0000259" key="8">
    <source>
        <dbReference type="PROSITE" id="PS51379"/>
    </source>
</evidence>
<keyword evidence="3" id="KW-0479">Metal-binding</keyword>
<proteinExistence type="predicted"/>
<dbReference type="EMBL" id="QICM01000032">
    <property type="protein sequence ID" value="PXV62558.1"/>
    <property type="molecule type" value="Genomic_DNA"/>
</dbReference>
<evidence type="ECO:0000313" key="11">
    <source>
        <dbReference type="Proteomes" id="UP000247389"/>
    </source>
</evidence>
<keyword evidence="1" id="KW-0813">Transport</keyword>
<dbReference type="PROSITE" id="PS51379">
    <property type="entry name" value="4FE4S_FER_2"/>
    <property type="match status" value="1"/>
</dbReference>
<dbReference type="Pfam" id="PF10531">
    <property type="entry name" value="SLBB"/>
    <property type="match status" value="1"/>
</dbReference>
<dbReference type="PROSITE" id="PS00198">
    <property type="entry name" value="4FE4S_FER_1"/>
    <property type="match status" value="1"/>
</dbReference>
<sequence length="440" mass="48286">MAAAKMIDLIRKAGVVGAGGAGFPTHVKLDAEVDTIIANGAECEPMLEVDQQLMKHKSKEFIIALEESRKLLSAERAVIALKSKYKEAITSIKKIIEDYDQIEIFEMGNFYPAGDEQQIVYEVTGKIIPEGGIPLMVNTVVINIETLLNVYQALNSISLTQKYLTVNGEVNNPQTLKVPLGTPLKKIIELAGGAKVSDYKLIDGGPMMGKLVSEDDSVTKTTKGILVLPADHKLIIDRSVPIENDIRRSIAVCCQCRACTDVCPRNLLGHSLEPHMVMRGVAYGIDTDQDIFTQADLCCECGACDTWGCPMGLHPRRIIIEVKKQLAKNGYKRENNQEVEAVHSMYEIRKIPVERLVSRLGIREYKSHLPFSEKEINVDKIELPLQQHIGAPAESVVQLGDSVIAGDLIAKIKTDSLGANLHAAIDGTIKLLGESIVIER</sequence>
<dbReference type="SUPFAM" id="SSF142019">
    <property type="entry name" value="Nqo1 FMN-binding domain-like"/>
    <property type="match status" value="1"/>
</dbReference>
<dbReference type="InterPro" id="IPR037225">
    <property type="entry name" value="Nuo51_FMN-bd_sf"/>
</dbReference>
<dbReference type="InterPro" id="IPR017054">
    <property type="entry name" value="PduS"/>
</dbReference>
<dbReference type="GO" id="GO:0046872">
    <property type="term" value="F:metal ion binding"/>
    <property type="evidence" value="ECO:0007669"/>
    <property type="project" value="UniProtKB-KW"/>
</dbReference>
<dbReference type="GO" id="GO:0051539">
    <property type="term" value="F:4 iron, 4 sulfur cluster binding"/>
    <property type="evidence" value="ECO:0007669"/>
    <property type="project" value="UniProtKB-KW"/>
</dbReference>
<feature type="domain" description="4Fe-4S ferredoxin-type" evidence="8">
    <location>
        <begin position="244"/>
        <end position="273"/>
    </location>
</feature>
<dbReference type="EMBL" id="FMYT01000004">
    <property type="protein sequence ID" value="SDC30386.1"/>
    <property type="molecule type" value="Genomic_DNA"/>
</dbReference>
<evidence type="ECO:0000313" key="12">
    <source>
        <dbReference type="Proteomes" id="UP000324896"/>
    </source>
</evidence>
<evidence type="ECO:0000256" key="1">
    <source>
        <dbReference type="ARBA" id="ARBA00022448"/>
    </source>
</evidence>
<dbReference type="RefSeq" id="WP_110301186.1">
    <property type="nucleotide sequence ID" value="NZ_FMYT01000004.1"/>
</dbReference>
<dbReference type="InterPro" id="IPR019554">
    <property type="entry name" value="Soluble_ligand-bd"/>
</dbReference>
<dbReference type="GO" id="GO:0009055">
    <property type="term" value="F:electron transfer activity"/>
    <property type="evidence" value="ECO:0007669"/>
    <property type="project" value="InterPro"/>
</dbReference>
<keyword evidence="2" id="KW-0004">4Fe-4S</keyword>
<keyword evidence="6" id="KW-0408">Iron</keyword>
<dbReference type="Gene3D" id="3.10.20.600">
    <property type="match status" value="1"/>
</dbReference>
<dbReference type="Proteomes" id="UP000324896">
    <property type="component" value="Unassembled WGS sequence"/>
</dbReference>
<dbReference type="InterPro" id="IPR011538">
    <property type="entry name" value="Nuo51_FMN-bd"/>
</dbReference>
<dbReference type="InterPro" id="IPR017896">
    <property type="entry name" value="4Fe4S_Fe-S-bd"/>
</dbReference>
<dbReference type="InterPro" id="IPR010208">
    <property type="entry name" value="Ion_transpt_RnfC/RsxC"/>
</dbReference>
<accession>A0A1G6KJ85</accession>
<evidence type="ECO:0000256" key="5">
    <source>
        <dbReference type="ARBA" id="ARBA00022982"/>
    </source>
</evidence>
<gene>
    <name evidence="9" type="ORF">C8C78_13216</name>
    <name evidence="10" type="ORF">SAMN04488597_104121</name>
</gene>
<keyword evidence="5" id="KW-0249">Electron transport</keyword>
<evidence type="ECO:0000313" key="9">
    <source>
        <dbReference type="EMBL" id="PXV62558.1"/>
    </source>
</evidence>
<dbReference type="PIRSF" id="PIRSF036408">
    <property type="entry name" value="PduS_prd"/>
    <property type="match status" value="1"/>
</dbReference>
<dbReference type="Pfam" id="PF01512">
    <property type="entry name" value="Complex1_51K"/>
    <property type="match status" value="1"/>
</dbReference>
<dbReference type="Proteomes" id="UP000247389">
    <property type="component" value="Unassembled WGS sequence"/>
</dbReference>
<dbReference type="Gene3D" id="1.10.1060.10">
    <property type="entry name" value="Alpha-helical ferredoxin"/>
    <property type="match status" value="1"/>
</dbReference>
<dbReference type="InterPro" id="IPR026902">
    <property type="entry name" value="RnfC_N"/>
</dbReference>
<reference evidence="10 12" key="1">
    <citation type="submission" date="2016-10" db="EMBL/GenBank/DDBJ databases">
        <authorList>
            <person name="Varghese N."/>
            <person name="Submissions S."/>
        </authorList>
    </citation>
    <scope>NUCLEOTIDE SEQUENCE [LARGE SCALE GENOMIC DNA]</scope>
    <source>
        <strain evidence="10 12">WG10</strain>
    </source>
</reference>
<dbReference type="InterPro" id="IPR009051">
    <property type="entry name" value="Helical_ferredxn"/>
</dbReference>
<evidence type="ECO:0000313" key="10">
    <source>
        <dbReference type="EMBL" id="SDC30386.1"/>
    </source>
</evidence>
<dbReference type="PANTHER" id="PTHR43034">
    <property type="entry name" value="ION-TRANSLOCATING OXIDOREDUCTASE COMPLEX SUBUNIT C"/>
    <property type="match status" value="1"/>
</dbReference>
<evidence type="ECO:0000256" key="7">
    <source>
        <dbReference type="ARBA" id="ARBA00023014"/>
    </source>
</evidence>
<protein>
    <submittedName>
        <fullName evidence="10">Na+-translocating ferredoxin:NAD+ oxidoreductase RNF, RnfC subunit</fullName>
    </submittedName>
    <submittedName>
        <fullName evidence="9">Na+-translocating ferredoxin:NAD+ oxidoreductase RnfC subunit</fullName>
    </submittedName>
</protein>
<evidence type="ECO:0000256" key="2">
    <source>
        <dbReference type="ARBA" id="ARBA00022485"/>
    </source>
</evidence>
<reference evidence="9 11" key="2">
    <citation type="submission" date="2018-04" db="EMBL/GenBank/DDBJ databases">
        <title>Subsurface microbial communities from deep shales in Ohio and West Virginia, USA.</title>
        <authorList>
            <person name="Wrighton K."/>
        </authorList>
    </citation>
    <scope>NUCLEOTIDE SEQUENCE [LARGE SCALE GENOMIC DNA]</scope>
    <source>
        <strain evidence="9 11">MSL28</strain>
    </source>
</reference>
<keyword evidence="4" id="KW-0677">Repeat</keyword>
<dbReference type="PANTHER" id="PTHR43034:SF2">
    <property type="entry name" value="ION-TRANSLOCATING OXIDOREDUCTASE COMPLEX SUBUNIT C"/>
    <property type="match status" value="1"/>
</dbReference>
<dbReference type="Pfam" id="PF13375">
    <property type="entry name" value="RnfC_N"/>
    <property type="match status" value="1"/>
</dbReference>
<dbReference type="AlphaFoldDB" id="A0A1G6KJ85"/>
<evidence type="ECO:0000256" key="4">
    <source>
        <dbReference type="ARBA" id="ARBA00022737"/>
    </source>
</evidence>
<dbReference type="GO" id="GO:0016020">
    <property type="term" value="C:membrane"/>
    <property type="evidence" value="ECO:0007669"/>
    <property type="project" value="InterPro"/>
</dbReference>
<evidence type="ECO:0000256" key="6">
    <source>
        <dbReference type="ARBA" id="ARBA00023004"/>
    </source>
</evidence>
<name>A0A1G6KJ85_9FIRM</name>
<organism evidence="10 12">
    <name type="scientific">Halanaerobium congolense</name>
    <dbReference type="NCBI Taxonomy" id="54121"/>
    <lineage>
        <taxon>Bacteria</taxon>
        <taxon>Bacillati</taxon>
        <taxon>Bacillota</taxon>
        <taxon>Clostridia</taxon>
        <taxon>Halanaerobiales</taxon>
        <taxon>Halanaerobiaceae</taxon>
        <taxon>Halanaerobium</taxon>
    </lineage>
</organism>
<dbReference type="SUPFAM" id="SSF46548">
    <property type="entry name" value="alpha-helical ferredoxin"/>
    <property type="match status" value="1"/>
</dbReference>
<evidence type="ECO:0000256" key="3">
    <source>
        <dbReference type="ARBA" id="ARBA00022723"/>
    </source>
</evidence>
<dbReference type="Pfam" id="PF13534">
    <property type="entry name" value="Fer4_17"/>
    <property type="match status" value="1"/>
</dbReference>
<dbReference type="InterPro" id="IPR017900">
    <property type="entry name" value="4Fe4S_Fe_S_CS"/>
</dbReference>